<feature type="domain" description="Putative auto-transporter adhesin head GIN" evidence="1">
    <location>
        <begin position="62"/>
        <end position="242"/>
    </location>
</feature>
<keyword evidence="3" id="KW-1185">Reference proteome</keyword>
<sequence length="257" mass="28000">MAPGAGHSGIKQQIPLKIAMTAMKFTSTFSALFIATLVLLTSCDFERVGPYEDDDRTYGLSNFDRLDMGSAFDITVQEGSNFSVEARGNRRDLDDLDIYTSNGTLHAKYRNHRNRRYDMRLTITMPTLRGVDFSGASRSEVSGFQGLREFDIKLTGASRAVFDVDANRTNIDLSGASDLDLKGASGILKGELSGASKLEAFDYPVDEAELDLSGASTARVRVVKRLDVTASGASSVRYRGAPELRSRLSGSSTVRQD</sequence>
<dbReference type="AlphaFoldDB" id="A0A327X9E7"/>
<organism evidence="2 3">
    <name type="scientific">Larkinella arboricola</name>
    <dbReference type="NCBI Taxonomy" id="643671"/>
    <lineage>
        <taxon>Bacteria</taxon>
        <taxon>Pseudomonadati</taxon>
        <taxon>Bacteroidota</taxon>
        <taxon>Cytophagia</taxon>
        <taxon>Cytophagales</taxon>
        <taxon>Spirosomataceae</taxon>
        <taxon>Larkinella</taxon>
    </lineage>
</organism>
<accession>A0A327X9E7</accession>
<evidence type="ECO:0000313" key="2">
    <source>
        <dbReference type="EMBL" id="RAK02878.1"/>
    </source>
</evidence>
<name>A0A327X9E7_LARAB</name>
<proteinExistence type="predicted"/>
<dbReference type="Proteomes" id="UP000248790">
    <property type="component" value="Unassembled WGS sequence"/>
</dbReference>
<evidence type="ECO:0000313" key="3">
    <source>
        <dbReference type="Proteomes" id="UP000248790"/>
    </source>
</evidence>
<dbReference type="Pfam" id="PF10988">
    <property type="entry name" value="DUF2807"/>
    <property type="match status" value="1"/>
</dbReference>
<reference evidence="2 3" key="1">
    <citation type="submission" date="2018-06" db="EMBL/GenBank/DDBJ databases">
        <title>Genomic Encyclopedia of Archaeal and Bacterial Type Strains, Phase II (KMG-II): from individual species to whole genera.</title>
        <authorList>
            <person name="Goeker M."/>
        </authorList>
    </citation>
    <scope>NUCLEOTIDE SEQUENCE [LARGE SCALE GENOMIC DNA]</scope>
    <source>
        <strain evidence="2 3">DSM 21851</strain>
    </source>
</reference>
<dbReference type="InterPro" id="IPR021255">
    <property type="entry name" value="DUF2807"/>
</dbReference>
<dbReference type="Gene3D" id="2.160.20.120">
    <property type="match status" value="1"/>
</dbReference>
<dbReference type="EMBL" id="QLMC01000001">
    <property type="protein sequence ID" value="RAK02878.1"/>
    <property type="molecule type" value="Genomic_DNA"/>
</dbReference>
<evidence type="ECO:0000259" key="1">
    <source>
        <dbReference type="Pfam" id="PF10988"/>
    </source>
</evidence>
<protein>
    <submittedName>
        <fullName evidence="2">Putative autotransporter adhesin-like protein</fullName>
    </submittedName>
</protein>
<gene>
    <name evidence="2" type="ORF">LX87_00999</name>
</gene>
<comment type="caution">
    <text evidence="2">The sequence shown here is derived from an EMBL/GenBank/DDBJ whole genome shotgun (WGS) entry which is preliminary data.</text>
</comment>